<evidence type="ECO:0000256" key="4">
    <source>
        <dbReference type="ARBA" id="ARBA00023316"/>
    </source>
</evidence>
<sequence>MVFGKLKDKIQAAKSSGSASSGSGGSDLATAAYPPNKREIYKARVQEGVNLGGWFCLEKWLAPAMYSSFKDDNGGDDSEYAAVSASVREQGVDKTREKWEKHWDSFVTEEDFKWLADKHVNAVRVPMGYWTLGEKFVGGTPFAENRVAEVYRSAWEKYKKMISTAGNHGIAVLVDMHGVPGGANGDSHSGVKGGGKFFENSKLVAQAVDALAFVAEQVKSFDNIVGIQIVNEAAWDSKTDEYYNSAIRRIREIDAGQYVYISDAWNRSKYVEFAKSRPGVVVDTHVYRCFSDEDCKKSAEQLIKDVREKEALDSHCVVGEYSCTLSGSSWDKGGDRDKLKREYGQTQIDVFARSAAGSFFWTYKFAEGRGGEWDFREMYDHGSIAPPKRSGRKASSDDADKRAKDATASHEKYWSEHAQGKKMDHARYESGFKIGWQDAAAFWALDESKIGARDGWKLMRTNDHTGQNGQSEFVWEFEQGLDAGVKAFEESVK</sequence>
<dbReference type="GO" id="GO:0016787">
    <property type="term" value="F:hydrolase activity"/>
    <property type="evidence" value="ECO:0007669"/>
    <property type="project" value="UniProtKB-KW"/>
</dbReference>
<feature type="domain" description="Glycoside hydrolase family 5" evidence="7">
    <location>
        <begin position="100"/>
        <end position="364"/>
    </location>
</feature>
<accession>A0ABR1F196</accession>
<proteinExistence type="inferred from homology"/>
<evidence type="ECO:0000256" key="6">
    <source>
        <dbReference type="SAM" id="MobiDB-lite"/>
    </source>
</evidence>
<gene>
    <name evidence="8" type="ORF">BZA70DRAFT_70921</name>
</gene>
<evidence type="ECO:0000256" key="3">
    <source>
        <dbReference type="ARBA" id="ARBA00023295"/>
    </source>
</evidence>
<organism evidence="8 9">
    <name type="scientific">Myxozyma melibiosi</name>
    <dbReference type="NCBI Taxonomy" id="54550"/>
    <lineage>
        <taxon>Eukaryota</taxon>
        <taxon>Fungi</taxon>
        <taxon>Dikarya</taxon>
        <taxon>Ascomycota</taxon>
        <taxon>Saccharomycotina</taxon>
        <taxon>Lipomycetes</taxon>
        <taxon>Lipomycetales</taxon>
        <taxon>Lipomycetaceae</taxon>
        <taxon>Myxozyma</taxon>
    </lineage>
</organism>
<dbReference type="InterPro" id="IPR017853">
    <property type="entry name" value="GH"/>
</dbReference>
<name>A0ABR1F196_9ASCO</name>
<keyword evidence="4" id="KW-0961">Cell wall biogenesis/degradation</keyword>
<dbReference type="RefSeq" id="XP_064766657.1">
    <property type="nucleotide sequence ID" value="XM_064915338.1"/>
</dbReference>
<dbReference type="Gene3D" id="3.20.20.80">
    <property type="entry name" value="Glycosidases"/>
    <property type="match status" value="1"/>
</dbReference>
<feature type="region of interest" description="Disordered" evidence="6">
    <location>
        <begin position="384"/>
        <end position="416"/>
    </location>
</feature>
<comment type="caution">
    <text evidence="8">The sequence shown here is derived from an EMBL/GenBank/DDBJ whole genome shotgun (WGS) entry which is preliminary data.</text>
</comment>
<dbReference type="Pfam" id="PF00150">
    <property type="entry name" value="Cellulase"/>
    <property type="match status" value="1"/>
</dbReference>
<evidence type="ECO:0000313" key="9">
    <source>
        <dbReference type="Proteomes" id="UP001498771"/>
    </source>
</evidence>
<dbReference type="InterPro" id="IPR001547">
    <property type="entry name" value="Glyco_hydro_5"/>
</dbReference>
<reference evidence="8 9" key="1">
    <citation type="submission" date="2024-03" db="EMBL/GenBank/DDBJ databases">
        <title>Genome-scale model development and genomic sequencing of the oleaginous clade Lipomyces.</title>
        <authorList>
            <consortium name="Lawrence Berkeley National Laboratory"/>
            <person name="Czajka J.J."/>
            <person name="Han Y."/>
            <person name="Kim J."/>
            <person name="Mondo S.J."/>
            <person name="Hofstad B.A."/>
            <person name="Robles A."/>
            <person name="Haridas S."/>
            <person name="Riley R."/>
            <person name="LaButti K."/>
            <person name="Pangilinan J."/>
            <person name="Andreopoulos W."/>
            <person name="Lipzen A."/>
            <person name="Yan J."/>
            <person name="Wang M."/>
            <person name="Ng V."/>
            <person name="Grigoriev I.V."/>
            <person name="Spatafora J.W."/>
            <person name="Magnuson J.K."/>
            <person name="Baker S.E."/>
            <person name="Pomraning K.R."/>
        </authorList>
    </citation>
    <scope>NUCLEOTIDE SEQUENCE [LARGE SCALE GENOMIC DNA]</scope>
    <source>
        <strain evidence="8 9">Phaff 52-87</strain>
    </source>
</reference>
<dbReference type="InterPro" id="IPR050386">
    <property type="entry name" value="Glycosyl_hydrolase_5"/>
</dbReference>
<evidence type="ECO:0000259" key="7">
    <source>
        <dbReference type="Pfam" id="PF00150"/>
    </source>
</evidence>
<evidence type="ECO:0000256" key="5">
    <source>
        <dbReference type="RuleBase" id="RU361153"/>
    </source>
</evidence>
<dbReference type="EMBL" id="JBBJBU010000011">
    <property type="protein sequence ID" value="KAK7203624.1"/>
    <property type="molecule type" value="Genomic_DNA"/>
</dbReference>
<dbReference type="SUPFAM" id="SSF51445">
    <property type="entry name" value="(Trans)glycosidases"/>
    <property type="match status" value="1"/>
</dbReference>
<feature type="compositionally biased region" description="Basic and acidic residues" evidence="6">
    <location>
        <begin position="394"/>
        <end position="416"/>
    </location>
</feature>
<comment type="similarity">
    <text evidence="1 5">Belongs to the glycosyl hydrolase 5 (cellulase A) family.</text>
</comment>
<evidence type="ECO:0000256" key="2">
    <source>
        <dbReference type="ARBA" id="ARBA00022801"/>
    </source>
</evidence>
<keyword evidence="9" id="KW-1185">Reference proteome</keyword>
<keyword evidence="3 5" id="KW-0326">Glycosidase</keyword>
<evidence type="ECO:0000313" key="8">
    <source>
        <dbReference type="EMBL" id="KAK7203624.1"/>
    </source>
</evidence>
<dbReference type="PANTHER" id="PTHR31297:SF43">
    <property type="entry name" value="GLUCAN 1,3-BETA-GLUCOSIDASE 3"/>
    <property type="match status" value="1"/>
</dbReference>
<keyword evidence="2 5" id="KW-0378">Hydrolase</keyword>
<evidence type="ECO:0000256" key="1">
    <source>
        <dbReference type="ARBA" id="ARBA00005641"/>
    </source>
</evidence>
<dbReference type="PANTHER" id="PTHR31297">
    <property type="entry name" value="GLUCAN ENDO-1,6-BETA-GLUCOSIDASE B"/>
    <property type="match status" value="1"/>
</dbReference>
<protein>
    <submittedName>
        <fullName evidence="8">Glycoside hydrolase superfamily</fullName>
    </submittedName>
</protein>
<dbReference type="Proteomes" id="UP001498771">
    <property type="component" value="Unassembled WGS sequence"/>
</dbReference>
<dbReference type="GeneID" id="90040850"/>